<organism evidence="2 3">
    <name type="scientific">Puccinia graminis f. sp. tritici</name>
    <dbReference type="NCBI Taxonomy" id="56615"/>
    <lineage>
        <taxon>Eukaryota</taxon>
        <taxon>Fungi</taxon>
        <taxon>Dikarya</taxon>
        <taxon>Basidiomycota</taxon>
        <taxon>Pucciniomycotina</taxon>
        <taxon>Pucciniomycetes</taxon>
        <taxon>Pucciniales</taxon>
        <taxon>Pucciniaceae</taxon>
        <taxon>Puccinia</taxon>
    </lineage>
</organism>
<reference evidence="2 3" key="1">
    <citation type="submission" date="2019-05" db="EMBL/GenBank/DDBJ databases">
        <title>Emergence of the Ug99 lineage of the wheat stem rust pathogen through somatic hybridization.</title>
        <authorList>
            <person name="Li F."/>
            <person name="Upadhyaya N.M."/>
            <person name="Sperschneider J."/>
            <person name="Matny O."/>
            <person name="Nguyen-Phuc H."/>
            <person name="Mago R."/>
            <person name="Raley C."/>
            <person name="Miller M.E."/>
            <person name="Silverstein K.A.T."/>
            <person name="Henningsen E."/>
            <person name="Hirsch C.D."/>
            <person name="Visser B."/>
            <person name="Pretorius Z.A."/>
            <person name="Steffenson B.J."/>
            <person name="Schwessinger B."/>
            <person name="Dodds P.N."/>
            <person name="Figueroa M."/>
        </authorList>
    </citation>
    <scope>NUCLEOTIDE SEQUENCE [LARGE SCALE GENOMIC DNA]</scope>
    <source>
        <strain evidence="2 3">Ug99</strain>
    </source>
</reference>
<dbReference type="AlphaFoldDB" id="A0A5B0QLE1"/>
<accession>A0A5B0QLE1</accession>
<feature type="region of interest" description="Disordered" evidence="1">
    <location>
        <begin position="156"/>
        <end position="183"/>
    </location>
</feature>
<gene>
    <name evidence="2" type="ORF">PGTUg99_022152</name>
</gene>
<evidence type="ECO:0000313" key="3">
    <source>
        <dbReference type="Proteomes" id="UP000325313"/>
    </source>
</evidence>
<proteinExistence type="predicted"/>
<evidence type="ECO:0000313" key="2">
    <source>
        <dbReference type="EMBL" id="KAA1113952.1"/>
    </source>
</evidence>
<name>A0A5B0QLE1_PUCGR</name>
<evidence type="ECO:0000256" key="1">
    <source>
        <dbReference type="SAM" id="MobiDB-lite"/>
    </source>
</evidence>
<comment type="caution">
    <text evidence="2">The sequence shown here is derived from an EMBL/GenBank/DDBJ whole genome shotgun (WGS) entry which is preliminary data.</text>
</comment>
<sequence length="705" mass="80231">MLHTYLGTAGDLLGLVRFVTASGGEQKEAKLTCHKGSWVDVEVGSTRPDPSGVSCLLATSVLLPQIVLMMRIRMVKSLTRKGLLDSCLASWLFIHLVLLEPAGCKFPRGSEASVPLTDTSALPPENYYNTVYLNTIARASGSQSKLPEVRPRYRDLPEGLMAGNEPKRARYGPAGSYLNDDGEQTRMTHDKRRFQVTNHLRHSTAHSASAVSGDRFIHPIVRQTSHQMPNHRGKVRAGSDQLDIRNYGEIADVGIVETSRDKRSADIAIQSPSLECPFTNINTFWVADSLIRRRTQSFESKYPPFVKYLFIDQSNPHSKPVLLDARRWGQTSNSIPVVPISGYPVSTRHLNRRFQEITRLIIYNHAALLRTLSKTLNEEIQAHDDLEAWLIKEIYYPDVGLPIIAKFSRIKLDIRKAHHDQAQCLLIAHLRQNQDLEEKFRDSISIIGLYYKQNLPDVWRSFGNSDQEFWSLLRLALQNAKAGKLDVNELDENLNLEQHIERELFPQRSRIAEFSHRIAATYDSISWQQGIKGRQEFDNFPVTLIPGVTKDQGIRIHSIRIKDDQQILRPLVTAKKFEVLLISCVNLHNTLLGYLKKNDLRVLPNASGAFLNWFSKCVFDHTDASLPVFGYISMDVELGHRDQSLFGHIQQLVVLFMHHRSVGDHLGTAREILSHWYRSSNKEYCLKRFGSVNNFLDHFRASFLS</sequence>
<dbReference type="Proteomes" id="UP000325313">
    <property type="component" value="Unassembled WGS sequence"/>
</dbReference>
<protein>
    <submittedName>
        <fullName evidence="2">Uncharacterized protein</fullName>
    </submittedName>
</protein>
<dbReference type="EMBL" id="VDEP01000274">
    <property type="protein sequence ID" value="KAA1113952.1"/>
    <property type="molecule type" value="Genomic_DNA"/>
</dbReference>